<dbReference type="OrthoDB" id="14887at2157"/>
<evidence type="ECO:0000256" key="9">
    <source>
        <dbReference type="ARBA" id="ARBA00024386"/>
    </source>
</evidence>
<dbReference type="GO" id="GO:0051536">
    <property type="term" value="F:iron-sulfur cluster binding"/>
    <property type="evidence" value="ECO:0007669"/>
    <property type="project" value="UniProtKB-KW"/>
</dbReference>
<dbReference type="PANTHER" id="PTHR46482">
    <property type="entry name" value="5'-ADENYLYLSULFATE REDUCTASE 3, CHLOROPLASTIC"/>
    <property type="match status" value="1"/>
</dbReference>
<dbReference type="NCBIfam" id="TIGR00434">
    <property type="entry name" value="cysH"/>
    <property type="match status" value="1"/>
</dbReference>
<accession>A0A0U2X312</accession>
<evidence type="ECO:0000256" key="4">
    <source>
        <dbReference type="ARBA" id="ARBA00023002"/>
    </source>
</evidence>
<dbReference type="InterPro" id="IPR004511">
    <property type="entry name" value="PAPS/APS_Rdtase"/>
</dbReference>
<evidence type="ECO:0000256" key="3">
    <source>
        <dbReference type="ARBA" id="ARBA00022723"/>
    </source>
</evidence>
<keyword evidence="5" id="KW-0408">Iron</keyword>
<comment type="pathway">
    <text evidence="8">Sulfur metabolism; hydrogen sulfide biosynthesis; sulfite from sulfate.</text>
</comment>
<evidence type="ECO:0000256" key="12">
    <source>
        <dbReference type="ARBA" id="ARBA00032041"/>
    </source>
</evidence>
<comment type="function">
    <text evidence="7">Catalyzes the formation of sulfite from adenosine 5'-phosphosulfate (APS) using thioredoxin as an electron donor.</text>
</comment>
<evidence type="ECO:0000256" key="7">
    <source>
        <dbReference type="ARBA" id="ARBA00024298"/>
    </source>
</evidence>
<dbReference type="OMA" id="PIARWTQ"/>
<dbReference type="PaxDb" id="1435377-SUSAZ_10115"/>
<dbReference type="InterPro" id="IPR014729">
    <property type="entry name" value="Rossmann-like_a/b/a_fold"/>
</dbReference>
<reference evidence="17 18" key="1">
    <citation type="submission" date="2015-12" db="EMBL/GenBank/DDBJ databases">
        <title>A stable core within a dynamic pangenome in Sulfolobus acidocaldarius.</title>
        <authorList>
            <person name="Anderson R."/>
            <person name="Kouris A."/>
            <person name="Seward C."/>
            <person name="Campbell K."/>
            <person name="Whitaker R."/>
        </authorList>
    </citation>
    <scope>NUCLEOTIDE SEQUENCE [LARGE SCALE GENOMIC DNA]</scope>
    <source>
        <strain evidence="15 18">GG12-C01-09</strain>
        <strain evidence="16 17">NG05B_CO5_07</strain>
    </source>
</reference>
<evidence type="ECO:0000256" key="13">
    <source>
        <dbReference type="ARBA" id="ARBA00048441"/>
    </source>
</evidence>
<organism evidence="16 17">
    <name type="scientific">Sulfolobus acidocaldarius</name>
    <dbReference type="NCBI Taxonomy" id="2285"/>
    <lineage>
        <taxon>Archaea</taxon>
        <taxon>Thermoproteota</taxon>
        <taxon>Thermoprotei</taxon>
        <taxon>Sulfolobales</taxon>
        <taxon>Sulfolobaceae</taxon>
        <taxon>Sulfolobus</taxon>
    </lineage>
</organism>
<keyword evidence="2" id="KW-0963">Cytoplasm</keyword>
<evidence type="ECO:0000313" key="15">
    <source>
        <dbReference type="EMBL" id="ALU30604.1"/>
    </source>
</evidence>
<evidence type="ECO:0000256" key="5">
    <source>
        <dbReference type="ARBA" id="ARBA00023004"/>
    </source>
</evidence>
<dbReference type="RefSeq" id="WP_011278990.1">
    <property type="nucleotide sequence ID" value="NZ_BHWZ01000006.1"/>
</dbReference>
<gene>
    <name evidence="15" type="ORF">ATY89_07090</name>
    <name evidence="16" type="ORF">ATZ20_10110</name>
</gene>
<protein>
    <recommendedName>
        <fullName evidence="10">Adenosine 5'-phosphosulfate reductase</fullName>
        <ecNumber evidence="9">1.8.4.10</ecNumber>
    </recommendedName>
    <alternativeName>
        <fullName evidence="12">5'-adenylylsulfate reductase</fullName>
    </alternativeName>
    <alternativeName>
        <fullName evidence="11">Thioredoxin-dependent 5'-adenylylsulfate reductase</fullName>
    </alternativeName>
</protein>
<dbReference type="PANTHER" id="PTHR46482:SF9">
    <property type="entry name" value="5'-ADENYLYLSULFATE REDUCTASE 1, CHLOROPLASTIC"/>
    <property type="match status" value="1"/>
</dbReference>
<dbReference type="InterPro" id="IPR002500">
    <property type="entry name" value="PAPS_reduct_dom"/>
</dbReference>
<evidence type="ECO:0000256" key="1">
    <source>
        <dbReference type="ARBA" id="ARBA00001966"/>
    </source>
</evidence>
<evidence type="ECO:0000313" key="17">
    <source>
        <dbReference type="Proteomes" id="UP000060043"/>
    </source>
</evidence>
<dbReference type="GO" id="GO:0043866">
    <property type="term" value="F:adenylyl-sulfate reductase (thioredoxin) activity"/>
    <property type="evidence" value="ECO:0007669"/>
    <property type="project" value="UniProtKB-EC"/>
</dbReference>
<evidence type="ECO:0000256" key="2">
    <source>
        <dbReference type="ARBA" id="ARBA00022490"/>
    </source>
</evidence>
<dbReference type="STRING" id="1435377.SUSAZ_10115"/>
<keyword evidence="6" id="KW-0411">Iron-sulfur</keyword>
<proteinExistence type="inferred from homology"/>
<dbReference type="NCBIfam" id="NF002537">
    <property type="entry name" value="PRK02090.1"/>
    <property type="match status" value="1"/>
</dbReference>
<dbReference type="GO" id="GO:0004604">
    <property type="term" value="F:phosphoadenylyl-sulfate reductase (thioredoxin) activity"/>
    <property type="evidence" value="ECO:0007669"/>
    <property type="project" value="InterPro"/>
</dbReference>
<dbReference type="EMBL" id="CP013695">
    <property type="protein sequence ID" value="ALU32866.1"/>
    <property type="molecule type" value="Genomic_DNA"/>
</dbReference>
<sequence>MLSQKEIEELNNHFENREPLEVLRWGVQKFYPRIALACSLQAEDIVILDMMNQVVDKPIIFVIDTGRLNQETYNLIDELRTKYPKTEIRIYFPDKEEVEDMVNRYGVNLFYKSVEFRKLCCEIRKVKPLQRALKGLDAWITGLRREQNVTRTKIKKIEVDQVNGGIIKINPLADWTWEQVWDYIKRNNLPYNKLYDMGYKSIGCEPCTRAVKSWEHPRAGRWWWEQSGDKECGLHFRER</sequence>
<dbReference type="GO" id="GO:0046872">
    <property type="term" value="F:metal ion binding"/>
    <property type="evidence" value="ECO:0007669"/>
    <property type="project" value="UniProtKB-KW"/>
</dbReference>
<keyword evidence="4" id="KW-0560">Oxidoreductase</keyword>
<dbReference type="EMBL" id="CP013694">
    <property type="protein sequence ID" value="ALU30604.1"/>
    <property type="molecule type" value="Genomic_DNA"/>
</dbReference>
<dbReference type="NCBIfam" id="TIGR02055">
    <property type="entry name" value="APS_reductase"/>
    <property type="match status" value="1"/>
</dbReference>
<dbReference type="SUPFAM" id="SSF52402">
    <property type="entry name" value="Adenine nucleotide alpha hydrolases-like"/>
    <property type="match status" value="1"/>
</dbReference>
<dbReference type="GO" id="GO:0019344">
    <property type="term" value="P:cysteine biosynthetic process"/>
    <property type="evidence" value="ECO:0007669"/>
    <property type="project" value="InterPro"/>
</dbReference>
<comment type="cofactor">
    <cofactor evidence="1">
        <name>[4Fe-4S] cluster</name>
        <dbReference type="ChEBI" id="CHEBI:49883"/>
    </cofactor>
</comment>
<keyword evidence="3" id="KW-0479">Metal-binding</keyword>
<dbReference type="HAMAP" id="MF_00063">
    <property type="entry name" value="CysH"/>
    <property type="match status" value="1"/>
</dbReference>
<dbReference type="Pfam" id="PF01507">
    <property type="entry name" value="PAPS_reduct"/>
    <property type="match status" value="1"/>
</dbReference>
<evidence type="ECO:0000256" key="11">
    <source>
        <dbReference type="ARBA" id="ARBA00030894"/>
    </source>
</evidence>
<name>A0A0U2X312_9CREN</name>
<evidence type="ECO:0000259" key="14">
    <source>
        <dbReference type="Pfam" id="PF01507"/>
    </source>
</evidence>
<evidence type="ECO:0000256" key="8">
    <source>
        <dbReference type="ARBA" id="ARBA00024327"/>
    </source>
</evidence>
<dbReference type="GO" id="GO:0019379">
    <property type="term" value="P:sulfate assimilation, phosphoadenylyl sulfate reduction by phosphoadenylyl-sulfate reductase (thioredoxin)"/>
    <property type="evidence" value="ECO:0007669"/>
    <property type="project" value="InterPro"/>
</dbReference>
<dbReference type="CDD" id="cd23945">
    <property type="entry name" value="PAPS_reductase"/>
    <property type="match status" value="1"/>
</dbReference>
<evidence type="ECO:0000313" key="16">
    <source>
        <dbReference type="EMBL" id="ALU32866.1"/>
    </source>
</evidence>
<dbReference type="AlphaFoldDB" id="A0A0U2X312"/>
<feature type="domain" description="Phosphoadenosine phosphosulphate reductase" evidence="14">
    <location>
        <begin position="34"/>
        <end position="210"/>
    </location>
</feature>
<dbReference type="EC" id="1.8.4.10" evidence="9"/>
<dbReference type="Proteomes" id="UP000060043">
    <property type="component" value="Chromosome"/>
</dbReference>
<evidence type="ECO:0000313" key="18">
    <source>
        <dbReference type="Proteomes" id="UP000065473"/>
    </source>
</evidence>
<evidence type="ECO:0000256" key="6">
    <source>
        <dbReference type="ARBA" id="ARBA00023014"/>
    </source>
</evidence>
<dbReference type="PIRSF" id="PIRSF000857">
    <property type="entry name" value="PAPS_reductase"/>
    <property type="match status" value="1"/>
</dbReference>
<dbReference type="GeneID" id="14552717"/>
<dbReference type="InterPro" id="IPR011798">
    <property type="entry name" value="APS_reductase"/>
</dbReference>
<comment type="catalytic activity">
    <reaction evidence="13">
        <text>[thioredoxin]-disulfide + sulfite + AMP + 2 H(+) = adenosine 5'-phosphosulfate + [thioredoxin]-dithiol</text>
        <dbReference type="Rhea" id="RHEA:21976"/>
        <dbReference type="Rhea" id="RHEA-COMP:10698"/>
        <dbReference type="Rhea" id="RHEA-COMP:10700"/>
        <dbReference type="ChEBI" id="CHEBI:15378"/>
        <dbReference type="ChEBI" id="CHEBI:17359"/>
        <dbReference type="ChEBI" id="CHEBI:29950"/>
        <dbReference type="ChEBI" id="CHEBI:50058"/>
        <dbReference type="ChEBI" id="CHEBI:58243"/>
        <dbReference type="ChEBI" id="CHEBI:456215"/>
        <dbReference type="EC" id="1.8.4.10"/>
    </reaction>
</comment>
<dbReference type="Proteomes" id="UP000065473">
    <property type="component" value="Chromosome"/>
</dbReference>
<evidence type="ECO:0000256" key="10">
    <source>
        <dbReference type="ARBA" id="ARBA00029514"/>
    </source>
</evidence>
<dbReference type="Gene3D" id="3.40.50.620">
    <property type="entry name" value="HUPs"/>
    <property type="match status" value="1"/>
</dbReference>